<dbReference type="Proteomes" id="UP000515913">
    <property type="component" value="Chromosome"/>
</dbReference>
<dbReference type="Gene3D" id="1.10.287.110">
    <property type="entry name" value="DnaJ domain"/>
    <property type="match status" value="1"/>
</dbReference>
<evidence type="ECO:0000313" key="3">
    <source>
        <dbReference type="EMBL" id="QNM15274.1"/>
    </source>
</evidence>
<reference evidence="3 4" key="1">
    <citation type="submission" date="2020-08" db="EMBL/GenBank/DDBJ databases">
        <authorList>
            <person name="Liu C."/>
            <person name="Sun Q."/>
        </authorList>
    </citation>
    <scope>NUCLEOTIDE SEQUENCE [LARGE SCALE GENOMIC DNA]</scope>
    <source>
        <strain evidence="3 4">NSJ-57</strain>
    </source>
</reference>
<organism evidence="3 4">
    <name type="scientific">Fusobacterium hominis</name>
    <dbReference type="NCBI Taxonomy" id="2764326"/>
    <lineage>
        <taxon>Bacteria</taxon>
        <taxon>Fusobacteriati</taxon>
        <taxon>Fusobacteriota</taxon>
        <taxon>Fusobacteriia</taxon>
        <taxon>Fusobacteriales</taxon>
        <taxon>Fusobacteriaceae</taxon>
        <taxon>Fusobacterium</taxon>
    </lineage>
</organism>
<evidence type="ECO:0000313" key="4">
    <source>
        <dbReference type="Proteomes" id="UP000515913"/>
    </source>
</evidence>
<gene>
    <name evidence="3" type="ORF">H9Q81_00070</name>
</gene>
<protein>
    <submittedName>
        <fullName evidence="3">J domain-containing protein</fullName>
    </submittedName>
</protein>
<name>A0A7G9GWU2_9FUSO</name>
<accession>A0A7G9GWU2</accession>
<dbReference type="CDD" id="cd06257">
    <property type="entry name" value="DnaJ"/>
    <property type="match status" value="1"/>
</dbReference>
<keyword evidence="1" id="KW-0812">Transmembrane</keyword>
<dbReference type="InterPro" id="IPR001623">
    <property type="entry name" value="DnaJ_domain"/>
</dbReference>
<dbReference type="RefSeq" id="WP_187422892.1">
    <property type="nucleotide sequence ID" value="NZ_CP060637.1"/>
</dbReference>
<dbReference type="KEGG" id="fho:H9Q81_00070"/>
<dbReference type="EMBL" id="CP060637">
    <property type="protein sequence ID" value="QNM15274.1"/>
    <property type="molecule type" value="Genomic_DNA"/>
</dbReference>
<evidence type="ECO:0000259" key="2">
    <source>
        <dbReference type="PROSITE" id="PS50076"/>
    </source>
</evidence>
<feature type="transmembrane region" description="Helical" evidence="1">
    <location>
        <begin position="34"/>
        <end position="59"/>
    </location>
</feature>
<dbReference type="AlphaFoldDB" id="A0A7G9GWU2"/>
<dbReference type="Pfam" id="PF00226">
    <property type="entry name" value="DnaJ"/>
    <property type="match status" value="1"/>
</dbReference>
<dbReference type="InterPro" id="IPR050817">
    <property type="entry name" value="DjlA_DnaK_co-chaperone"/>
</dbReference>
<dbReference type="PROSITE" id="PS50076">
    <property type="entry name" value="DNAJ_2"/>
    <property type="match status" value="1"/>
</dbReference>
<dbReference type="PRINTS" id="PR00625">
    <property type="entry name" value="JDOMAIN"/>
</dbReference>
<keyword evidence="4" id="KW-1185">Reference proteome</keyword>
<proteinExistence type="predicted"/>
<dbReference type="SMART" id="SM00271">
    <property type="entry name" value="DnaJ"/>
    <property type="match status" value="1"/>
</dbReference>
<sequence length="175" mass="20301">MVSTAFLIVLIIFILLAFNTGVNRAIAFLPVLGLLFIAILFIGYFFVPIVIMAVVWYLLNKNRPRSNRNTYYWSSSNTQDFEEFFRRAGGTYGGYQQNSGYSNQNNPFGYTENLTKYYQVLGVPEGASKEDIKKAYRDLVKQHHPDKFANNPSEKEYHENRLKEINEAYEKLIKD</sequence>
<dbReference type="InterPro" id="IPR036869">
    <property type="entry name" value="J_dom_sf"/>
</dbReference>
<evidence type="ECO:0000256" key="1">
    <source>
        <dbReference type="SAM" id="Phobius"/>
    </source>
</evidence>
<dbReference type="PANTHER" id="PTHR24074">
    <property type="entry name" value="CO-CHAPERONE PROTEIN DJLA"/>
    <property type="match status" value="1"/>
</dbReference>
<keyword evidence="1" id="KW-0472">Membrane</keyword>
<dbReference type="SUPFAM" id="SSF46565">
    <property type="entry name" value="Chaperone J-domain"/>
    <property type="match status" value="1"/>
</dbReference>
<keyword evidence="1" id="KW-1133">Transmembrane helix</keyword>
<feature type="domain" description="J" evidence="2">
    <location>
        <begin position="116"/>
        <end position="175"/>
    </location>
</feature>